<sequence length="207" mass="22014">MQGSDLLLAFAATELVASFMPGPAVLSVASIALTGSLRGVAGAIAGINATNLLWYALVGAGLVAIVHSFPFLFVALRWIGTGYLLWLGIQTWRHPAHLAVGRERRRIGFRRGFSGAVAVQASNPKALVFFTVFLPPFIDIHHPVAPQLVTLAIIGVSLEVLALWLYGLMAWRVGRLALSARAELWIARGSGAILIAIALAMALSRAV</sequence>
<proteinExistence type="predicted"/>
<feature type="transmembrane region" description="Helical" evidence="6">
    <location>
        <begin position="144"/>
        <end position="165"/>
    </location>
</feature>
<dbReference type="RefSeq" id="WP_188071825.1">
    <property type="nucleotide sequence ID" value="NZ_BSPS01000052.1"/>
</dbReference>
<gene>
    <name evidence="7" type="ORF">GGR43_001997</name>
</gene>
<evidence type="ECO:0000256" key="3">
    <source>
        <dbReference type="ARBA" id="ARBA00022692"/>
    </source>
</evidence>
<evidence type="ECO:0000256" key="6">
    <source>
        <dbReference type="SAM" id="Phobius"/>
    </source>
</evidence>
<evidence type="ECO:0000313" key="8">
    <source>
        <dbReference type="Proteomes" id="UP000571950"/>
    </source>
</evidence>
<dbReference type="AlphaFoldDB" id="A0A7W6FPX1"/>
<keyword evidence="4 6" id="KW-1133">Transmembrane helix</keyword>
<dbReference type="Proteomes" id="UP000571950">
    <property type="component" value="Unassembled WGS sequence"/>
</dbReference>
<feature type="transmembrane region" description="Helical" evidence="6">
    <location>
        <begin position="185"/>
        <end position="204"/>
    </location>
</feature>
<dbReference type="PANTHER" id="PTHR30086">
    <property type="entry name" value="ARGININE EXPORTER PROTEIN ARGO"/>
    <property type="match status" value="1"/>
</dbReference>
<dbReference type="GO" id="GO:0005886">
    <property type="term" value="C:plasma membrane"/>
    <property type="evidence" value="ECO:0007669"/>
    <property type="project" value="UniProtKB-SubCell"/>
</dbReference>
<evidence type="ECO:0000313" key="7">
    <source>
        <dbReference type="EMBL" id="MBB3926280.1"/>
    </source>
</evidence>
<feature type="transmembrane region" description="Helical" evidence="6">
    <location>
        <begin position="53"/>
        <end position="76"/>
    </location>
</feature>
<keyword evidence="5 6" id="KW-0472">Membrane</keyword>
<reference evidence="7 8" key="1">
    <citation type="submission" date="2020-08" db="EMBL/GenBank/DDBJ databases">
        <title>Genomic Encyclopedia of Type Strains, Phase IV (KMG-IV): sequencing the most valuable type-strain genomes for metagenomic binning, comparative biology and taxonomic classification.</title>
        <authorList>
            <person name="Goeker M."/>
        </authorList>
    </citation>
    <scope>NUCLEOTIDE SEQUENCE [LARGE SCALE GENOMIC DNA]</scope>
    <source>
        <strain evidence="7 8">DSM 26189</strain>
    </source>
</reference>
<dbReference type="InterPro" id="IPR001123">
    <property type="entry name" value="LeuE-type"/>
</dbReference>
<name>A0A7W6FPX1_9SPHN</name>
<evidence type="ECO:0000256" key="2">
    <source>
        <dbReference type="ARBA" id="ARBA00022475"/>
    </source>
</evidence>
<evidence type="ECO:0000256" key="4">
    <source>
        <dbReference type="ARBA" id="ARBA00022989"/>
    </source>
</evidence>
<dbReference type="Pfam" id="PF01810">
    <property type="entry name" value="LysE"/>
    <property type="match status" value="1"/>
</dbReference>
<comment type="subcellular location">
    <subcellularLocation>
        <location evidence="1">Cell membrane</location>
        <topology evidence="1">Multi-pass membrane protein</topology>
    </subcellularLocation>
</comment>
<dbReference type="PANTHER" id="PTHR30086:SF20">
    <property type="entry name" value="ARGININE EXPORTER PROTEIN ARGO-RELATED"/>
    <property type="match status" value="1"/>
</dbReference>
<comment type="caution">
    <text evidence="7">The sequence shown here is derived from an EMBL/GenBank/DDBJ whole genome shotgun (WGS) entry which is preliminary data.</text>
</comment>
<dbReference type="GO" id="GO:0015171">
    <property type="term" value="F:amino acid transmembrane transporter activity"/>
    <property type="evidence" value="ECO:0007669"/>
    <property type="project" value="TreeGrafter"/>
</dbReference>
<evidence type="ECO:0000256" key="1">
    <source>
        <dbReference type="ARBA" id="ARBA00004651"/>
    </source>
</evidence>
<keyword evidence="2" id="KW-1003">Cell membrane</keyword>
<organism evidence="7 8">
    <name type="scientific">Sphingobium jiangsuense</name>
    <dbReference type="NCBI Taxonomy" id="870476"/>
    <lineage>
        <taxon>Bacteria</taxon>
        <taxon>Pseudomonadati</taxon>
        <taxon>Pseudomonadota</taxon>
        <taxon>Alphaproteobacteria</taxon>
        <taxon>Sphingomonadales</taxon>
        <taxon>Sphingomonadaceae</taxon>
        <taxon>Sphingobium</taxon>
    </lineage>
</organism>
<keyword evidence="3 6" id="KW-0812">Transmembrane</keyword>
<feature type="transmembrane region" description="Helical" evidence="6">
    <location>
        <begin position="112"/>
        <end position="138"/>
    </location>
</feature>
<protein>
    <submittedName>
        <fullName evidence="7">Threonine/homoserine/homoserine lactone efflux protein</fullName>
    </submittedName>
</protein>
<accession>A0A7W6FPX1</accession>
<keyword evidence="8" id="KW-1185">Reference proteome</keyword>
<evidence type="ECO:0000256" key="5">
    <source>
        <dbReference type="ARBA" id="ARBA00023136"/>
    </source>
</evidence>
<dbReference type="EMBL" id="JACIDT010000006">
    <property type="protein sequence ID" value="MBB3926280.1"/>
    <property type="molecule type" value="Genomic_DNA"/>
</dbReference>